<reference evidence="2 3" key="1">
    <citation type="journal article" date="2018" name="Front. Plant Sci.">
        <title>Red Clover (Trifolium pratense) and Zigzag Clover (T. medium) - A Picture of Genomic Similarities and Differences.</title>
        <authorList>
            <person name="Dluhosova J."/>
            <person name="Istvanek J."/>
            <person name="Nedelnik J."/>
            <person name="Repkova J."/>
        </authorList>
    </citation>
    <scope>NUCLEOTIDE SEQUENCE [LARGE SCALE GENOMIC DNA]</scope>
    <source>
        <strain evidence="3">cv. 10/8</strain>
        <tissue evidence="2">Leaf</tissue>
    </source>
</reference>
<keyword evidence="3" id="KW-1185">Reference proteome</keyword>
<dbReference type="Proteomes" id="UP000265520">
    <property type="component" value="Unassembled WGS sequence"/>
</dbReference>
<proteinExistence type="predicted"/>
<dbReference type="EMBL" id="LXQA010342714">
    <property type="protein sequence ID" value="MCI45332.1"/>
    <property type="molecule type" value="Genomic_DNA"/>
</dbReference>
<sequence length="67" mass="7385">VRMPPRTRNNNRREVVDESAAELQGPHQRGRVRVRGQRGGNVRGRGTNAGGRGLAAEVFNVEVPRGR</sequence>
<feature type="compositionally biased region" description="Gly residues" evidence="1">
    <location>
        <begin position="37"/>
        <end position="51"/>
    </location>
</feature>
<feature type="non-terminal residue" evidence="2">
    <location>
        <position position="67"/>
    </location>
</feature>
<comment type="caution">
    <text evidence="2">The sequence shown here is derived from an EMBL/GenBank/DDBJ whole genome shotgun (WGS) entry which is preliminary data.</text>
</comment>
<evidence type="ECO:0000313" key="2">
    <source>
        <dbReference type="EMBL" id="MCI45332.1"/>
    </source>
</evidence>
<name>A0A392SA37_9FABA</name>
<accession>A0A392SA37</accession>
<dbReference type="AlphaFoldDB" id="A0A392SA37"/>
<protein>
    <submittedName>
        <fullName evidence="2">Uncharacterized protein</fullName>
    </submittedName>
</protein>
<organism evidence="2 3">
    <name type="scientific">Trifolium medium</name>
    <dbReference type="NCBI Taxonomy" id="97028"/>
    <lineage>
        <taxon>Eukaryota</taxon>
        <taxon>Viridiplantae</taxon>
        <taxon>Streptophyta</taxon>
        <taxon>Embryophyta</taxon>
        <taxon>Tracheophyta</taxon>
        <taxon>Spermatophyta</taxon>
        <taxon>Magnoliopsida</taxon>
        <taxon>eudicotyledons</taxon>
        <taxon>Gunneridae</taxon>
        <taxon>Pentapetalae</taxon>
        <taxon>rosids</taxon>
        <taxon>fabids</taxon>
        <taxon>Fabales</taxon>
        <taxon>Fabaceae</taxon>
        <taxon>Papilionoideae</taxon>
        <taxon>50 kb inversion clade</taxon>
        <taxon>NPAAA clade</taxon>
        <taxon>Hologalegina</taxon>
        <taxon>IRL clade</taxon>
        <taxon>Trifolieae</taxon>
        <taxon>Trifolium</taxon>
    </lineage>
</organism>
<evidence type="ECO:0000256" key="1">
    <source>
        <dbReference type="SAM" id="MobiDB-lite"/>
    </source>
</evidence>
<evidence type="ECO:0000313" key="3">
    <source>
        <dbReference type="Proteomes" id="UP000265520"/>
    </source>
</evidence>
<feature type="region of interest" description="Disordered" evidence="1">
    <location>
        <begin position="1"/>
        <end position="51"/>
    </location>
</feature>
<feature type="non-terminal residue" evidence="2">
    <location>
        <position position="1"/>
    </location>
</feature>